<protein>
    <submittedName>
        <fullName evidence="2">Uncharacterized protein</fullName>
    </submittedName>
</protein>
<dbReference type="Proteomes" id="UP001500668">
    <property type="component" value="Unassembled WGS sequence"/>
</dbReference>
<name>A0ABN1H2J7_9ACTN</name>
<feature type="region of interest" description="Disordered" evidence="1">
    <location>
        <begin position="42"/>
        <end position="72"/>
    </location>
</feature>
<evidence type="ECO:0000256" key="1">
    <source>
        <dbReference type="SAM" id="MobiDB-lite"/>
    </source>
</evidence>
<dbReference type="EMBL" id="BAAACA010000064">
    <property type="protein sequence ID" value="GAA0627230.1"/>
    <property type="molecule type" value="Genomic_DNA"/>
</dbReference>
<comment type="caution">
    <text evidence="2">The sequence shown here is derived from an EMBL/GenBank/DDBJ whole genome shotgun (WGS) entry which is preliminary data.</text>
</comment>
<proteinExistence type="predicted"/>
<accession>A0ABN1H2J7</accession>
<evidence type="ECO:0000313" key="2">
    <source>
        <dbReference type="EMBL" id="GAA0627230.1"/>
    </source>
</evidence>
<gene>
    <name evidence="2" type="ORF">GCM10010394_67650</name>
</gene>
<organism evidence="2 3">
    <name type="scientific">Streptomyces crystallinus</name>
    <dbReference type="NCBI Taxonomy" id="68191"/>
    <lineage>
        <taxon>Bacteria</taxon>
        <taxon>Bacillati</taxon>
        <taxon>Actinomycetota</taxon>
        <taxon>Actinomycetes</taxon>
        <taxon>Kitasatosporales</taxon>
        <taxon>Streptomycetaceae</taxon>
        <taxon>Streptomyces</taxon>
    </lineage>
</organism>
<feature type="compositionally biased region" description="Polar residues" evidence="1">
    <location>
        <begin position="1"/>
        <end position="11"/>
    </location>
</feature>
<keyword evidence="3" id="KW-1185">Reference proteome</keyword>
<feature type="compositionally biased region" description="Basic residues" evidence="1">
    <location>
        <begin position="42"/>
        <end position="54"/>
    </location>
</feature>
<sequence length="105" mass="10909">MGAVAQASTTPRRSRAVPKGSDPSTAVAFTITRALRFLRPRHHALIPKVPRPHTPRGSAPGPRGPAPGPLDAQAPLLGPGLCLRVSGWLLAQFPAPLFGPVLVCG</sequence>
<reference evidence="2 3" key="1">
    <citation type="journal article" date="2019" name="Int. J. Syst. Evol. Microbiol.">
        <title>The Global Catalogue of Microorganisms (GCM) 10K type strain sequencing project: providing services to taxonomists for standard genome sequencing and annotation.</title>
        <authorList>
            <consortium name="The Broad Institute Genomics Platform"/>
            <consortium name="The Broad Institute Genome Sequencing Center for Infectious Disease"/>
            <person name="Wu L."/>
            <person name="Ma J."/>
        </authorList>
    </citation>
    <scope>NUCLEOTIDE SEQUENCE [LARGE SCALE GENOMIC DNA]</scope>
    <source>
        <strain evidence="2 3">JCM 5067</strain>
    </source>
</reference>
<feature type="region of interest" description="Disordered" evidence="1">
    <location>
        <begin position="1"/>
        <end position="23"/>
    </location>
</feature>
<evidence type="ECO:0000313" key="3">
    <source>
        <dbReference type="Proteomes" id="UP001500668"/>
    </source>
</evidence>